<accession>A0A9E6MQ06</accession>
<evidence type="ECO:0000313" key="9">
    <source>
        <dbReference type="Proteomes" id="UP000636394"/>
    </source>
</evidence>
<evidence type="ECO:0000259" key="6">
    <source>
        <dbReference type="Pfam" id="PF14512"/>
    </source>
</evidence>
<gene>
    <name evidence="7" type="ORF">GMI68_05765</name>
    <name evidence="8" type="ORF">J7S26_07105</name>
</gene>
<name>A0A9E6MQ06_9ACTN</name>
<dbReference type="KEGG" id="ebz:J7S26_07105"/>
<dbReference type="Proteomes" id="UP000671910">
    <property type="component" value="Chromosome"/>
</dbReference>
<dbReference type="Gene3D" id="3.40.109.10">
    <property type="entry name" value="NADH Oxidase"/>
    <property type="match status" value="1"/>
</dbReference>
<evidence type="ECO:0000313" key="7">
    <source>
        <dbReference type="EMBL" id="NHM14275.1"/>
    </source>
</evidence>
<reference evidence="7 9" key="1">
    <citation type="submission" date="2019-11" db="EMBL/GenBank/DDBJ databases">
        <title>Eggerthellaceae novel genus isolated from the rectal contents of marmort.</title>
        <authorList>
            <person name="Zhang G."/>
        </authorList>
    </citation>
    <scope>NUCLEOTIDE SEQUENCE [LARGE SCALE GENOMIC DNA]</scope>
    <source>
        <strain evidence="7">Zg-886</strain>
        <strain evidence="9">zg-886</strain>
    </source>
</reference>
<evidence type="ECO:0000256" key="3">
    <source>
        <dbReference type="ARBA" id="ARBA00022630"/>
    </source>
</evidence>
<dbReference type="InterPro" id="IPR000415">
    <property type="entry name" value="Nitroreductase-like"/>
</dbReference>
<keyword evidence="5" id="KW-0560">Oxidoreductase</keyword>
<dbReference type="EMBL" id="WPCR01000006">
    <property type="protein sequence ID" value="NHM14275.1"/>
    <property type="molecule type" value="Genomic_DNA"/>
</dbReference>
<evidence type="ECO:0000313" key="8">
    <source>
        <dbReference type="EMBL" id="QTU84116.1"/>
    </source>
</evidence>
<feature type="domain" description="Putative nitroreductase TM1586" evidence="6">
    <location>
        <begin position="2"/>
        <end position="219"/>
    </location>
</feature>
<dbReference type="GO" id="GO:0016491">
    <property type="term" value="F:oxidoreductase activity"/>
    <property type="evidence" value="ECO:0007669"/>
    <property type="project" value="UniProtKB-KW"/>
</dbReference>
<dbReference type="EMBL" id="CP072829">
    <property type="protein sequence ID" value="QTU84116.1"/>
    <property type="molecule type" value="Genomic_DNA"/>
</dbReference>
<comment type="cofactor">
    <cofactor evidence="1">
        <name>FMN</name>
        <dbReference type="ChEBI" id="CHEBI:58210"/>
    </cofactor>
</comment>
<dbReference type="RefSeq" id="WP_166339486.1">
    <property type="nucleotide sequence ID" value="NZ_CP072829.1"/>
</dbReference>
<proteinExistence type="inferred from homology"/>
<evidence type="ECO:0000313" key="10">
    <source>
        <dbReference type="Proteomes" id="UP000671910"/>
    </source>
</evidence>
<evidence type="ECO:0000256" key="1">
    <source>
        <dbReference type="ARBA" id="ARBA00001917"/>
    </source>
</evidence>
<protein>
    <submittedName>
        <fullName evidence="8">Nitroreductase</fullName>
    </submittedName>
</protein>
<evidence type="ECO:0000256" key="2">
    <source>
        <dbReference type="ARBA" id="ARBA00007118"/>
    </source>
</evidence>
<dbReference type="InterPro" id="IPR029478">
    <property type="entry name" value="TM1586_NiRdase"/>
</dbReference>
<dbReference type="Proteomes" id="UP000636394">
    <property type="component" value="Unassembled WGS sequence"/>
</dbReference>
<organism evidence="8 10">
    <name type="scientific">Xiamenia xianingshaonis</name>
    <dbReference type="NCBI Taxonomy" id="2682776"/>
    <lineage>
        <taxon>Bacteria</taxon>
        <taxon>Bacillati</taxon>
        <taxon>Actinomycetota</taxon>
        <taxon>Coriobacteriia</taxon>
        <taxon>Eggerthellales</taxon>
        <taxon>Eggerthellaceae</taxon>
        <taxon>Xiamenia</taxon>
    </lineage>
</organism>
<keyword evidence="4" id="KW-0288">FMN</keyword>
<dbReference type="Pfam" id="PF14512">
    <property type="entry name" value="TM1586_NiRdase"/>
    <property type="match status" value="1"/>
</dbReference>
<evidence type="ECO:0000256" key="5">
    <source>
        <dbReference type="ARBA" id="ARBA00023002"/>
    </source>
</evidence>
<keyword evidence="9" id="KW-1185">Reference proteome</keyword>
<comment type="similarity">
    <text evidence="2">Belongs to the nitroreductase family.</text>
</comment>
<reference evidence="8" key="2">
    <citation type="submission" date="2021-04" db="EMBL/GenBank/DDBJ databases">
        <title>Novel species in family Eggerthellaceae.</title>
        <authorList>
            <person name="Zhang G."/>
        </authorList>
    </citation>
    <scope>NUCLEOTIDE SEQUENCE</scope>
    <source>
        <strain evidence="8">Zg-886</strain>
    </source>
</reference>
<dbReference type="AlphaFoldDB" id="A0A9E6MQ06"/>
<keyword evidence="3" id="KW-0285">Flavoprotein</keyword>
<sequence length="228" mass="25084">MDLMEAIRARHSVRTYRDRPIEQDKRDDLQRLVNELNAESGLSMQLVFDDTDTFDERSACYGLFSGVSNYLALVGCKSFSLEEACGYFGEQVVLRAQQLGLNSCWALLADSRECPNVRVLPGEELVCVVVLGYGTTQGVPRQSKSPEDVIRIAGDHVVDIGVPQWFHDGVVAALLAPTAKNQQKFIFALDGKEVDAASLPGQHVRLDLGIAKLHFEIGAGTDSFDWAP</sequence>
<dbReference type="PANTHER" id="PTHR43673">
    <property type="entry name" value="NAD(P)H NITROREDUCTASE YDGI-RELATED"/>
    <property type="match status" value="1"/>
</dbReference>
<evidence type="ECO:0000256" key="4">
    <source>
        <dbReference type="ARBA" id="ARBA00022643"/>
    </source>
</evidence>
<dbReference type="PANTHER" id="PTHR43673:SF2">
    <property type="entry name" value="NITROREDUCTASE"/>
    <property type="match status" value="1"/>
</dbReference>
<dbReference type="SUPFAM" id="SSF55469">
    <property type="entry name" value="FMN-dependent nitroreductase-like"/>
    <property type="match status" value="1"/>
</dbReference>